<dbReference type="GO" id="GO:0000932">
    <property type="term" value="C:P-body"/>
    <property type="evidence" value="ECO:0007669"/>
    <property type="project" value="TreeGrafter"/>
</dbReference>
<dbReference type="Proteomes" id="UP000054018">
    <property type="component" value="Unassembled WGS sequence"/>
</dbReference>
<dbReference type="HOGENOM" id="CLU_031301_0_0_1"/>
<dbReference type="STRING" id="765257.A0A0C9ZRC1"/>
<name>A0A0C9ZRC1_9AGAM</name>
<dbReference type="SUPFAM" id="SSF56059">
    <property type="entry name" value="Glutathione synthetase ATP-binding domain-like"/>
    <property type="match status" value="1"/>
</dbReference>
<dbReference type="EMBL" id="KN833692">
    <property type="protein sequence ID" value="KIK28604.1"/>
    <property type="molecule type" value="Genomic_DNA"/>
</dbReference>
<dbReference type="InterPro" id="IPR004344">
    <property type="entry name" value="TTL/TTLL_fam"/>
</dbReference>
<dbReference type="AlphaFoldDB" id="A0A0C9ZRC1"/>
<protein>
    <recommendedName>
        <fullName evidence="3">Tubulin--tyrosine ligase-like protein 9</fullName>
    </recommendedName>
</protein>
<dbReference type="Gene3D" id="3.30.470.20">
    <property type="entry name" value="ATP-grasp fold, B domain"/>
    <property type="match status" value="1"/>
</dbReference>
<dbReference type="Pfam" id="PF03133">
    <property type="entry name" value="TTL"/>
    <property type="match status" value="1"/>
</dbReference>
<gene>
    <name evidence="1" type="ORF">PISMIDRAFT_589550</name>
</gene>
<sequence length="460" mass="52031">MSTKQCSDCSGSYPDDVDGPSRRLAALVSWPAAPLTDSLVRRALTDIGQVEISPSLPTLPLSSKLLQWAAYDTIDHSLTVTEPNRVLSSAYTIRKALIRKHFFARCTRSYILKHPQSVLATSVPRTWDIEMSFAHELDELWHDELWDLGEELETSPGRWYILKPGMADAGMGIRLFNSKDTLREIFEEFEGHSDDEEAESCDTFVITSQLRHFVIQEYVANPLLIDPREFLPGSHVKATERLRGRKFHLRTYVVASGVLRVYMYRRMLALFSCEPYDFPRRGNNESSISLLPHLTNTSLQSRRGEEGVRLFDELIGHHILSGIEGNINLLEPDIADIREQMAQILADVFKAATEQAIHFQPLPNAFELYGVDFLVSHVPSGSHGPRFQVNILEVNAEPAIELTGPRLTWILEDLFKSIQVVCIAPFADGVSDQIDSWKVGEVRHNMQKCLDMQVRGAMGW</sequence>
<dbReference type="PROSITE" id="PS51221">
    <property type="entry name" value="TTL"/>
    <property type="match status" value="1"/>
</dbReference>
<evidence type="ECO:0000313" key="1">
    <source>
        <dbReference type="EMBL" id="KIK28604.1"/>
    </source>
</evidence>
<reference evidence="1 2" key="1">
    <citation type="submission" date="2014-04" db="EMBL/GenBank/DDBJ databases">
        <authorList>
            <consortium name="DOE Joint Genome Institute"/>
            <person name="Kuo A."/>
            <person name="Kohler A."/>
            <person name="Costa M.D."/>
            <person name="Nagy L.G."/>
            <person name="Floudas D."/>
            <person name="Copeland A."/>
            <person name="Barry K.W."/>
            <person name="Cichocki N."/>
            <person name="Veneault-Fourrey C."/>
            <person name="LaButti K."/>
            <person name="Lindquist E.A."/>
            <person name="Lipzen A."/>
            <person name="Lundell T."/>
            <person name="Morin E."/>
            <person name="Murat C."/>
            <person name="Sun H."/>
            <person name="Tunlid A."/>
            <person name="Henrissat B."/>
            <person name="Grigoriev I.V."/>
            <person name="Hibbett D.S."/>
            <person name="Martin F."/>
            <person name="Nordberg H.P."/>
            <person name="Cantor M.N."/>
            <person name="Hua S.X."/>
        </authorList>
    </citation>
    <scope>NUCLEOTIDE SEQUENCE [LARGE SCALE GENOMIC DNA]</scope>
    <source>
        <strain evidence="1 2">441</strain>
    </source>
</reference>
<dbReference type="InterPro" id="IPR027746">
    <property type="entry name" value="TTL"/>
</dbReference>
<proteinExistence type="predicted"/>
<keyword evidence="2" id="KW-1185">Reference proteome</keyword>
<dbReference type="PANTHER" id="PTHR47551">
    <property type="entry name" value="TUBULIN--TYROSINE LIGASE PBY1-RELATED"/>
    <property type="match status" value="1"/>
</dbReference>
<reference evidence="2" key="2">
    <citation type="submission" date="2015-01" db="EMBL/GenBank/DDBJ databases">
        <title>Evolutionary Origins and Diversification of the Mycorrhizal Mutualists.</title>
        <authorList>
            <consortium name="DOE Joint Genome Institute"/>
            <consortium name="Mycorrhizal Genomics Consortium"/>
            <person name="Kohler A."/>
            <person name="Kuo A."/>
            <person name="Nagy L.G."/>
            <person name="Floudas D."/>
            <person name="Copeland A."/>
            <person name="Barry K.W."/>
            <person name="Cichocki N."/>
            <person name="Veneault-Fourrey C."/>
            <person name="LaButti K."/>
            <person name="Lindquist E.A."/>
            <person name="Lipzen A."/>
            <person name="Lundell T."/>
            <person name="Morin E."/>
            <person name="Murat C."/>
            <person name="Riley R."/>
            <person name="Ohm R."/>
            <person name="Sun H."/>
            <person name="Tunlid A."/>
            <person name="Henrissat B."/>
            <person name="Grigoriev I.V."/>
            <person name="Hibbett D.S."/>
            <person name="Martin F."/>
        </authorList>
    </citation>
    <scope>NUCLEOTIDE SEQUENCE [LARGE SCALE GENOMIC DNA]</scope>
    <source>
        <strain evidence="2">441</strain>
    </source>
</reference>
<organism evidence="1 2">
    <name type="scientific">Pisolithus microcarpus 441</name>
    <dbReference type="NCBI Taxonomy" id="765257"/>
    <lineage>
        <taxon>Eukaryota</taxon>
        <taxon>Fungi</taxon>
        <taxon>Dikarya</taxon>
        <taxon>Basidiomycota</taxon>
        <taxon>Agaricomycotina</taxon>
        <taxon>Agaricomycetes</taxon>
        <taxon>Agaricomycetidae</taxon>
        <taxon>Boletales</taxon>
        <taxon>Sclerodermatineae</taxon>
        <taxon>Pisolithaceae</taxon>
        <taxon>Pisolithus</taxon>
    </lineage>
</organism>
<dbReference type="PANTHER" id="PTHR47551:SF1">
    <property type="entry name" value="TUBULIN--TYROSINE LIGASE PBY1-RELATED"/>
    <property type="match status" value="1"/>
</dbReference>
<evidence type="ECO:0000313" key="2">
    <source>
        <dbReference type="Proteomes" id="UP000054018"/>
    </source>
</evidence>
<dbReference type="OrthoDB" id="202825at2759"/>
<evidence type="ECO:0008006" key="3">
    <source>
        <dbReference type="Google" id="ProtNLM"/>
    </source>
</evidence>
<accession>A0A0C9ZRC1</accession>